<keyword evidence="2" id="KW-0934">Plastid</keyword>
<accession>A0A6F8F0R9</accession>
<reference evidence="2" key="2">
    <citation type="journal article" date="2020" name="Zhi Wu Fen Lei Xue Bao">
        <title>Conflicting phylogenetic signals in genomic data of the coffee family (Rubiaceae).</title>
        <authorList>
            <person name="Wikstroem N."/>
            <person name="Bremer B."/>
            <person name="Rydin C."/>
        </authorList>
    </citation>
    <scope>NUCLEOTIDE SEQUENCE</scope>
</reference>
<feature type="compositionally biased region" description="Basic and acidic residues" evidence="1">
    <location>
        <begin position="1"/>
        <end position="11"/>
    </location>
</feature>
<dbReference type="GO" id="GO:0003743">
    <property type="term" value="F:translation initiation factor activity"/>
    <property type="evidence" value="ECO:0007669"/>
    <property type="project" value="UniProtKB-KW"/>
</dbReference>
<evidence type="ECO:0000313" key="2">
    <source>
        <dbReference type="EMBL" id="ATL61399.1"/>
    </source>
</evidence>
<dbReference type="AlphaFoldDB" id="A0A6F8F0R9"/>
<organism evidence="2">
    <name type="scientific">Plocama pendula</name>
    <dbReference type="NCBI Taxonomy" id="58388"/>
    <lineage>
        <taxon>Eukaryota</taxon>
        <taxon>Viridiplantae</taxon>
        <taxon>Streptophyta</taxon>
        <taxon>Embryophyta</taxon>
        <taxon>Tracheophyta</taxon>
        <taxon>Spermatophyta</taxon>
        <taxon>Magnoliopsida</taxon>
        <taxon>eudicotyledons</taxon>
        <taxon>Gunneridae</taxon>
        <taxon>Pentapetalae</taxon>
        <taxon>asterids</taxon>
        <taxon>lamiids</taxon>
        <taxon>Gentianales</taxon>
        <taxon>Rubiaceae</taxon>
        <taxon>Rubioideae</taxon>
        <taxon>Putorieae</taxon>
        <taxon>Plocama</taxon>
    </lineage>
</organism>
<gene>
    <name evidence="2" type="primary">infA</name>
</gene>
<dbReference type="EMBL" id="KY378690">
    <property type="protein sequence ID" value="ATL61399.1"/>
    <property type="molecule type" value="Genomic_DNA"/>
</dbReference>
<keyword evidence="2" id="KW-0396">Initiation factor</keyword>
<proteinExistence type="predicted"/>
<geneLocation type="chloroplast" evidence="2"/>
<dbReference type="InterPro" id="IPR012340">
    <property type="entry name" value="NA-bd_OB-fold"/>
</dbReference>
<keyword evidence="2" id="KW-0150">Chloroplast</keyword>
<protein>
    <submittedName>
        <fullName evidence="2">Translation initiation factor 1</fullName>
    </submittedName>
</protein>
<dbReference type="Gene3D" id="2.40.50.140">
    <property type="entry name" value="Nucleic acid-binding proteins"/>
    <property type="match status" value="1"/>
</dbReference>
<name>A0A6F8F0R9_9GENT</name>
<evidence type="ECO:0000256" key="1">
    <source>
        <dbReference type="SAM" id="MobiDB-lite"/>
    </source>
</evidence>
<keyword evidence="2" id="KW-0648">Protein biosynthesis</keyword>
<reference evidence="2" key="1">
    <citation type="submission" date="2016-12" db="EMBL/GenBank/DDBJ databases">
        <authorList>
            <person name="Wikstrom N."/>
        </authorList>
    </citation>
    <scope>NUCLEOTIDE SEQUENCE</scope>
</reference>
<sequence>MTEQNKKKINEDEITEAPPNGMFRVRLDTEDLILDYGSGKI</sequence>
<feature type="region of interest" description="Disordered" evidence="1">
    <location>
        <begin position="1"/>
        <end position="21"/>
    </location>
</feature>